<dbReference type="InterPro" id="IPR032326">
    <property type="entry name" value="DUF4853"/>
</dbReference>
<dbReference type="AlphaFoldDB" id="A0AAP9Y992"/>
<dbReference type="Gene3D" id="3.30.2030.30">
    <property type="match status" value="1"/>
</dbReference>
<reference evidence="2 3" key="1">
    <citation type="submission" date="2020-12" db="EMBL/GenBank/DDBJ databases">
        <title>FDA dAtabase for Regulatory Grade micrObial Sequences (FDA-ARGOS): Supporting development and validation of Infectious Disease Dx tests.</title>
        <authorList>
            <person name="Sproer C."/>
            <person name="Gronow S."/>
            <person name="Severitt S."/>
            <person name="Schroder I."/>
            <person name="Tallon L."/>
            <person name="Sadzewicz L."/>
            <person name="Zhao X."/>
            <person name="Boylan J."/>
            <person name="Ott S."/>
            <person name="Bowen H."/>
            <person name="Vavikolanu K."/>
            <person name="Mehta A."/>
            <person name="Aluvathingal J."/>
            <person name="Nadendla S."/>
            <person name="Lowell S."/>
            <person name="Myers T."/>
            <person name="Yan Y."/>
            <person name="Sichtig H."/>
        </authorList>
    </citation>
    <scope>NUCLEOTIDE SEQUENCE [LARGE SCALE GENOMIC DNA]</scope>
    <source>
        <strain evidence="2 3">FDAARGOS_985</strain>
    </source>
</reference>
<dbReference type="EMBL" id="CP066065">
    <property type="protein sequence ID" value="QQC44764.1"/>
    <property type="molecule type" value="Genomic_DNA"/>
</dbReference>
<dbReference type="Pfam" id="PF16145">
    <property type="entry name" value="DUF4853"/>
    <property type="match status" value="1"/>
</dbReference>
<feature type="compositionally biased region" description="Low complexity" evidence="1">
    <location>
        <begin position="204"/>
        <end position="218"/>
    </location>
</feature>
<feature type="region of interest" description="Disordered" evidence="1">
    <location>
        <begin position="188"/>
        <end position="218"/>
    </location>
</feature>
<name>A0AAP9Y992_9ACTO</name>
<gene>
    <name evidence="2" type="ORF">I6H42_07110</name>
</gene>
<dbReference type="RefSeq" id="WP_131800094.1">
    <property type="nucleotide sequence ID" value="NZ_CP012072.1"/>
</dbReference>
<organism evidence="2 3">
    <name type="scientific">Schaalia meyeri</name>
    <dbReference type="NCBI Taxonomy" id="52773"/>
    <lineage>
        <taxon>Bacteria</taxon>
        <taxon>Bacillati</taxon>
        <taxon>Actinomycetota</taxon>
        <taxon>Actinomycetes</taxon>
        <taxon>Actinomycetales</taxon>
        <taxon>Actinomycetaceae</taxon>
        <taxon>Schaalia</taxon>
    </lineage>
</organism>
<protein>
    <submittedName>
        <fullName evidence="2">DUF4853 domain-containing protein</fullName>
    </submittedName>
</protein>
<proteinExistence type="predicted"/>
<keyword evidence="3" id="KW-1185">Reference proteome</keyword>
<accession>A0AAP9Y992</accession>
<evidence type="ECO:0000313" key="3">
    <source>
        <dbReference type="Proteomes" id="UP000595220"/>
    </source>
</evidence>
<dbReference type="Proteomes" id="UP000595220">
    <property type="component" value="Chromosome"/>
</dbReference>
<evidence type="ECO:0000256" key="1">
    <source>
        <dbReference type="SAM" id="MobiDB-lite"/>
    </source>
</evidence>
<dbReference type="PROSITE" id="PS51257">
    <property type="entry name" value="PROKAR_LIPOPROTEIN"/>
    <property type="match status" value="1"/>
</dbReference>
<evidence type="ECO:0000313" key="2">
    <source>
        <dbReference type="EMBL" id="QQC44764.1"/>
    </source>
</evidence>
<sequence length="218" mass="23820">MKWMPLRVGLVSALVVAAFYGCDAKMPRQGKLVAFHQRVSFEEYLSSNLLEVSRMAGRVAAETDGELSVVGLPYVQACGVESTQGYRVFGYTTIAPSIPFERLEEIVRAHRRDGVSGLWVQNDFQSDGSRRIYFTDNDGNSAEFMYFESGVAMSSYSSCLPTSRPLNDPDQFDLPSVQEAFPGVRVSVNDNTDTSLHPLPALHPGPQSGSQSGVQSGP</sequence>